<dbReference type="InterPro" id="IPR007052">
    <property type="entry name" value="CS_dom"/>
</dbReference>
<gene>
    <name evidence="3" type="ORF">IE077_000815</name>
</gene>
<keyword evidence="4" id="KW-1185">Reference proteome</keyword>
<evidence type="ECO:0000313" key="3">
    <source>
        <dbReference type="EMBL" id="KAF8822202.1"/>
    </source>
</evidence>
<reference evidence="3 4" key="1">
    <citation type="journal article" date="2020" name="bioRxiv">
        <title>Metabolic contributions of an alphaproteobacterial endosymbiont in the apicomplexan Cardiosporidium cionae.</title>
        <authorList>
            <person name="Hunter E.S."/>
            <person name="Paight C.J."/>
            <person name="Lane C.E."/>
        </authorList>
    </citation>
    <scope>NUCLEOTIDE SEQUENCE [LARGE SCALE GENOMIC DNA]</scope>
    <source>
        <strain evidence="3">ESH_2018</strain>
    </source>
</reference>
<comment type="caution">
    <text evidence="3">The sequence shown here is derived from an EMBL/GenBank/DDBJ whole genome shotgun (WGS) entry which is preliminary data.</text>
</comment>
<dbReference type="InterPro" id="IPR037898">
    <property type="entry name" value="NudC_fam"/>
</dbReference>
<dbReference type="Proteomes" id="UP000823046">
    <property type="component" value="Unassembled WGS sequence"/>
</dbReference>
<proteinExistence type="predicted"/>
<evidence type="ECO:0000313" key="4">
    <source>
        <dbReference type="Proteomes" id="UP000823046"/>
    </source>
</evidence>
<protein>
    <submittedName>
        <fullName evidence="3">Nuclear movement protein domain containing protein</fullName>
    </submittedName>
</protein>
<dbReference type="EMBL" id="JADAQX010000073">
    <property type="protein sequence ID" value="KAF8822202.1"/>
    <property type="molecule type" value="Genomic_DNA"/>
</dbReference>
<dbReference type="PANTHER" id="PTHR12356">
    <property type="entry name" value="NUCLEAR MOVEMENT PROTEIN NUDC"/>
    <property type="match status" value="1"/>
</dbReference>
<dbReference type="SUPFAM" id="SSF49764">
    <property type="entry name" value="HSP20-like chaperones"/>
    <property type="match status" value="1"/>
</dbReference>
<dbReference type="InterPro" id="IPR008978">
    <property type="entry name" value="HSP20-like_chaperone"/>
</dbReference>
<name>A0ABQ7JDV7_9APIC</name>
<dbReference type="Gene3D" id="2.60.40.790">
    <property type="match status" value="1"/>
</dbReference>
<dbReference type="PROSITE" id="PS51203">
    <property type="entry name" value="CS"/>
    <property type="match status" value="1"/>
</dbReference>
<dbReference type="Pfam" id="PF04969">
    <property type="entry name" value="CS"/>
    <property type="match status" value="1"/>
</dbReference>
<sequence>MEDDAALRKLHQNALDRQPVIVDGVKLYDWKQTIDEVHLFLNPPFGCTVREMDIKIEASKLSVGTKRGTALFKGDLFSIIDTNDSFWMIEDNELHIQMGKMRKGEVWNCAVKGHPELDPVTQQEIQKDIMLQRFQEENPGFDFSSATFSGSAPNPREFMGGISYNHQ</sequence>
<feature type="domain" description="CS" evidence="2">
    <location>
        <begin position="23"/>
        <end position="111"/>
    </location>
</feature>
<accession>A0ABQ7JDV7</accession>
<dbReference type="PANTHER" id="PTHR12356:SF18">
    <property type="entry name" value="NUDC DOMAIN-CONTAINING PROTEIN 2"/>
    <property type="match status" value="1"/>
</dbReference>
<dbReference type="CDD" id="cd06467">
    <property type="entry name" value="p23_NUDC_like"/>
    <property type="match status" value="1"/>
</dbReference>
<evidence type="ECO:0000259" key="2">
    <source>
        <dbReference type="PROSITE" id="PS51203"/>
    </source>
</evidence>
<dbReference type="Gene3D" id="1.20.5.740">
    <property type="entry name" value="Single helix bin"/>
    <property type="match status" value="1"/>
</dbReference>
<evidence type="ECO:0000256" key="1">
    <source>
        <dbReference type="SAM" id="MobiDB-lite"/>
    </source>
</evidence>
<feature type="region of interest" description="Disordered" evidence="1">
    <location>
        <begin position="147"/>
        <end position="167"/>
    </location>
</feature>
<organism evidence="3 4">
    <name type="scientific">Cardiosporidium cionae</name>
    <dbReference type="NCBI Taxonomy" id="476202"/>
    <lineage>
        <taxon>Eukaryota</taxon>
        <taxon>Sar</taxon>
        <taxon>Alveolata</taxon>
        <taxon>Apicomplexa</taxon>
        <taxon>Aconoidasida</taxon>
        <taxon>Nephromycida</taxon>
        <taxon>Cardiosporidium</taxon>
    </lineage>
</organism>